<dbReference type="Gramene" id="KFK28455">
    <property type="protein sequence ID" value="KFK28455"/>
    <property type="gene ID" value="AALP_AA8G516500"/>
</dbReference>
<dbReference type="Proteomes" id="UP000029120">
    <property type="component" value="Chromosome 8"/>
</dbReference>
<gene>
    <name evidence="2" type="ordered locus">AALP_Aa8g516500</name>
</gene>
<keyword evidence="3" id="KW-1185">Reference proteome</keyword>
<feature type="signal peptide" evidence="1">
    <location>
        <begin position="1"/>
        <end position="15"/>
    </location>
</feature>
<feature type="chain" id="PRO_5013130747" evidence="1">
    <location>
        <begin position="16"/>
        <end position="37"/>
    </location>
</feature>
<protein>
    <submittedName>
        <fullName evidence="2">Uncharacterized protein</fullName>
    </submittedName>
</protein>
<name>A0A087GF03_ARAAL</name>
<evidence type="ECO:0000313" key="2">
    <source>
        <dbReference type="EMBL" id="KFK28455.1"/>
    </source>
</evidence>
<dbReference type="EMBL" id="CM002876">
    <property type="protein sequence ID" value="KFK28455.1"/>
    <property type="molecule type" value="Genomic_DNA"/>
</dbReference>
<accession>A0A087GF03</accession>
<reference evidence="3" key="1">
    <citation type="journal article" date="2015" name="Nat. Plants">
        <title>Genome expansion of Arabis alpina linked with retrotransposition and reduced symmetric DNA methylation.</title>
        <authorList>
            <person name="Willing E.M."/>
            <person name="Rawat V."/>
            <person name="Mandakova T."/>
            <person name="Maumus F."/>
            <person name="James G.V."/>
            <person name="Nordstroem K.J."/>
            <person name="Becker C."/>
            <person name="Warthmann N."/>
            <person name="Chica C."/>
            <person name="Szarzynska B."/>
            <person name="Zytnicki M."/>
            <person name="Albani M.C."/>
            <person name="Kiefer C."/>
            <person name="Bergonzi S."/>
            <person name="Castaings L."/>
            <person name="Mateos J.L."/>
            <person name="Berns M.C."/>
            <person name="Bujdoso N."/>
            <person name="Piofczyk T."/>
            <person name="de Lorenzo L."/>
            <person name="Barrero-Sicilia C."/>
            <person name="Mateos I."/>
            <person name="Piednoel M."/>
            <person name="Hagmann J."/>
            <person name="Chen-Min-Tao R."/>
            <person name="Iglesias-Fernandez R."/>
            <person name="Schuster S.C."/>
            <person name="Alonso-Blanco C."/>
            <person name="Roudier F."/>
            <person name="Carbonero P."/>
            <person name="Paz-Ares J."/>
            <person name="Davis S.J."/>
            <person name="Pecinka A."/>
            <person name="Quesneville H."/>
            <person name="Colot V."/>
            <person name="Lysak M.A."/>
            <person name="Weigel D."/>
            <person name="Coupland G."/>
            <person name="Schneeberger K."/>
        </authorList>
    </citation>
    <scope>NUCLEOTIDE SEQUENCE [LARGE SCALE GENOMIC DNA]</scope>
    <source>
        <strain evidence="3">cv. Pajares</strain>
    </source>
</reference>
<evidence type="ECO:0000313" key="3">
    <source>
        <dbReference type="Proteomes" id="UP000029120"/>
    </source>
</evidence>
<keyword evidence="1" id="KW-0732">Signal</keyword>
<proteinExistence type="predicted"/>
<evidence type="ECO:0000256" key="1">
    <source>
        <dbReference type="SAM" id="SignalP"/>
    </source>
</evidence>
<dbReference type="AlphaFoldDB" id="A0A087GF03"/>
<sequence>MPILLGHLLLQNMLTSILVTRCKHNLNNLCRVPTNSN</sequence>
<organism evidence="2 3">
    <name type="scientific">Arabis alpina</name>
    <name type="common">Alpine rock-cress</name>
    <dbReference type="NCBI Taxonomy" id="50452"/>
    <lineage>
        <taxon>Eukaryota</taxon>
        <taxon>Viridiplantae</taxon>
        <taxon>Streptophyta</taxon>
        <taxon>Embryophyta</taxon>
        <taxon>Tracheophyta</taxon>
        <taxon>Spermatophyta</taxon>
        <taxon>Magnoliopsida</taxon>
        <taxon>eudicotyledons</taxon>
        <taxon>Gunneridae</taxon>
        <taxon>Pentapetalae</taxon>
        <taxon>rosids</taxon>
        <taxon>malvids</taxon>
        <taxon>Brassicales</taxon>
        <taxon>Brassicaceae</taxon>
        <taxon>Arabideae</taxon>
        <taxon>Arabis</taxon>
    </lineage>
</organism>